<evidence type="ECO:0000256" key="1">
    <source>
        <dbReference type="SAM" id="Phobius"/>
    </source>
</evidence>
<protein>
    <submittedName>
        <fullName evidence="2">Uncharacterized protein</fullName>
    </submittedName>
</protein>
<feature type="transmembrane region" description="Helical" evidence="1">
    <location>
        <begin position="56"/>
        <end position="77"/>
    </location>
</feature>
<evidence type="ECO:0000313" key="3">
    <source>
        <dbReference type="Proteomes" id="UP000093748"/>
    </source>
</evidence>
<dbReference type="Proteomes" id="UP000093748">
    <property type="component" value="Unassembled WGS sequence"/>
</dbReference>
<dbReference type="EMBL" id="LZTJ01000031">
    <property type="protein sequence ID" value="OBP72861.1"/>
    <property type="molecule type" value="Genomic_DNA"/>
</dbReference>
<name>A0A1A5I1J3_RHILI</name>
<sequence length="79" mass="7829">MAMGNPFAGDCSAALELVRDDFGTGAPIARVLMPGCVFVALCGLQLNLLTMTGNEGAAAGTMTVGAAISVIGCVIGIQI</sequence>
<evidence type="ECO:0000313" key="2">
    <source>
        <dbReference type="EMBL" id="OBP72861.1"/>
    </source>
</evidence>
<proteinExistence type="predicted"/>
<keyword evidence="1" id="KW-0812">Transmembrane</keyword>
<keyword evidence="1" id="KW-0472">Membrane</keyword>
<keyword evidence="1" id="KW-1133">Transmembrane helix</keyword>
<dbReference type="AlphaFoldDB" id="A0A1A5I1J3"/>
<comment type="caution">
    <text evidence="2">The sequence shown here is derived from an EMBL/GenBank/DDBJ whole genome shotgun (WGS) entry which is preliminary data.</text>
</comment>
<accession>A0A1A5I1J3</accession>
<feature type="transmembrane region" description="Helical" evidence="1">
    <location>
        <begin position="28"/>
        <end position="49"/>
    </location>
</feature>
<organism evidence="2 3">
    <name type="scientific">Rhizobium loti</name>
    <name type="common">Mesorhizobium loti</name>
    <dbReference type="NCBI Taxonomy" id="381"/>
    <lineage>
        <taxon>Bacteria</taxon>
        <taxon>Pseudomonadati</taxon>
        <taxon>Pseudomonadota</taxon>
        <taxon>Alphaproteobacteria</taxon>
        <taxon>Hyphomicrobiales</taxon>
        <taxon>Phyllobacteriaceae</taxon>
        <taxon>Mesorhizobium</taxon>
    </lineage>
</organism>
<reference evidence="3" key="1">
    <citation type="submission" date="2016-06" db="EMBL/GenBank/DDBJ databases">
        <title>NZP2037 Pacbio-Illumina hybrid assembly.</title>
        <authorList>
            <person name="Ramsay J.P."/>
        </authorList>
    </citation>
    <scope>NUCLEOTIDE SEQUENCE [LARGE SCALE GENOMIC DNA]</scope>
    <source>
        <strain evidence="3">R7ANS::ICEMlSym2042</strain>
    </source>
</reference>
<gene>
    <name evidence="2" type="ORF">BAE39_20245</name>
</gene>